<dbReference type="GO" id="GO:0006046">
    <property type="term" value="P:N-acetylglucosamine catabolic process"/>
    <property type="evidence" value="ECO:0007669"/>
    <property type="project" value="TreeGrafter"/>
</dbReference>
<feature type="binding site" evidence="7">
    <location>
        <position position="220"/>
    </location>
    <ligand>
        <name>substrate</name>
    </ligand>
</feature>
<evidence type="ECO:0000256" key="3">
    <source>
        <dbReference type="ARBA" id="ARBA00022801"/>
    </source>
</evidence>
<gene>
    <name evidence="10" type="ORF">CIP107547_00635</name>
</gene>
<name>A0A0D6FHK1_CORDP</name>
<dbReference type="GO" id="GO:0046872">
    <property type="term" value="F:metal ion binding"/>
    <property type="evidence" value="ECO:0007669"/>
    <property type="project" value="UniProtKB-KW"/>
</dbReference>
<evidence type="ECO:0000256" key="8">
    <source>
        <dbReference type="PIRSR" id="PIRSR038994-3"/>
    </source>
</evidence>
<dbReference type="KEGG" id="cdi:DIP0520"/>
<keyword evidence="4 5" id="KW-0119">Carbohydrate metabolism</keyword>
<dbReference type="OrthoDB" id="9776488at2"/>
<dbReference type="KEGG" id="cdip:ERS451417_00454"/>
<reference evidence="10 11" key="1">
    <citation type="submission" date="2020-02" db="EMBL/GenBank/DDBJ databases">
        <authorList>
            <person name="Brisse S."/>
        </authorList>
    </citation>
    <scope>NUCLEOTIDE SEQUENCE [LARGE SCALE GENOMIC DNA]</scope>
    <source>
        <strain evidence="10">CIP107547</strain>
    </source>
</reference>
<evidence type="ECO:0000256" key="6">
    <source>
        <dbReference type="PIRSR" id="PIRSR038994-1"/>
    </source>
</evidence>
<comment type="caution">
    <text evidence="10">The sequence shown here is derived from an EMBL/GenBank/DDBJ whole genome shotgun (WGS) entry which is preliminary data.</text>
</comment>
<evidence type="ECO:0000313" key="10">
    <source>
        <dbReference type="EMBL" id="CAB0588780.1"/>
    </source>
</evidence>
<keyword evidence="3 5" id="KW-0378">Hydrolase</keyword>
<dbReference type="RefSeq" id="WP_010934354.1">
    <property type="nucleotide sequence ID" value="NZ_CAJDXW010000003.1"/>
</dbReference>
<dbReference type="AlphaFoldDB" id="A0A0D6FHK1"/>
<feature type="binding site" evidence="7">
    <location>
        <begin position="308"/>
        <end position="310"/>
    </location>
    <ligand>
        <name>substrate</name>
    </ligand>
</feature>
<dbReference type="CDD" id="cd00854">
    <property type="entry name" value="NagA"/>
    <property type="match status" value="1"/>
</dbReference>
<dbReference type="GO" id="GO:0008448">
    <property type="term" value="F:N-acetylglucosamine-6-phosphate deacetylase activity"/>
    <property type="evidence" value="ECO:0007669"/>
    <property type="project" value="InterPro"/>
</dbReference>
<feature type="binding site" evidence="8">
    <location>
        <position position="183"/>
    </location>
    <ligand>
        <name>Zn(2+)</name>
        <dbReference type="ChEBI" id="CHEBI:29105"/>
    </ligand>
</feature>
<dbReference type="SUPFAM" id="SSF51338">
    <property type="entry name" value="Composite domain of metallo-dependent hydrolases"/>
    <property type="match status" value="1"/>
</dbReference>
<dbReference type="Proteomes" id="UP000480222">
    <property type="component" value="Unassembled WGS sequence"/>
</dbReference>
<feature type="binding site" evidence="7">
    <location>
        <position position="247"/>
    </location>
    <ligand>
        <name>substrate</name>
    </ligand>
</feature>
<evidence type="ECO:0000256" key="7">
    <source>
        <dbReference type="PIRSR" id="PIRSR038994-2"/>
    </source>
</evidence>
<dbReference type="InterPro" id="IPR011059">
    <property type="entry name" value="Metal-dep_hydrolase_composite"/>
</dbReference>
<comment type="cofactor">
    <cofactor evidence="8">
        <name>a divalent metal cation</name>
        <dbReference type="ChEBI" id="CHEBI:60240"/>
    </cofactor>
    <text evidence="8">Binds 1 divalent metal cation per subunit.</text>
</comment>
<dbReference type="InterPro" id="IPR003764">
    <property type="entry name" value="GlcNAc_6-P_deAcase"/>
</dbReference>
<feature type="domain" description="Amidohydrolase-related" evidence="9">
    <location>
        <begin position="42"/>
        <end position="376"/>
    </location>
</feature>
<dbReference type="Gene3D" id="3.20.20.140">
    <property type="entry name" value="Metal-dependent hydrolases"/>
    <property type="match status" value="1"/>
</dbReference>
<feature type="binding site" evidence="8">
    <location>
        <position position="117"/>
    </location>
    <ligand>
        <name>Zn(2+)</name>
        <dbReference type="ChEBI" id="CHEBI:29105"/>
    </ligand>
</feature>
<evidence type="ECO:0000313" key="11">
    <source>
        <dbReference type="Proteomes" id="UP000480222"/>
    </source>
</evidence>
<protein>
    <submittedName>
        <fullName evidence="10">N-acetylglucosamine-6-phosphate deacetylase</fullName>
    </submittedName>
</protein>
<evidence type="ECO:0000256" key="1">
    <source>
        <dbReference type="ARBA" id="ARBA00010716"/>
    </source>
</evidence>
<dbReference type="InterPro" id="IPR006680">
    <property type="entry name" value="Amidohydro-rel"/>
</dbReference>
<feature type="binding site" evidence="8">
    <location>
        <position position="209"/>
    </location>
    <ligand>
        <name>Zn(2+)</name>
        <dbReference type="ChEBI" id="CHEBI:29105"/>
    </ligand>
</feature>
<dbReference type="PANTHER" id="PTHR11113:SF14">
    <property type="entry name" value="N-ACETYLGLUCOSAMINE-6-PHOSPHATE DEACETYLASE"/>
    <property type="match status" value="1"/>
</dbReference>
<keyword evidence="2 8" id="KW-0479">Metal-binding</keyword>
<dbReference type="PIRSF" id="PIRSF038994">
    <property type="entry name" value="NagA"/>
    <property type="match status" value="1"/>
</dbReference>
<organism evidence="10 11">
    <name type="scientific">Corynebacterium diphtheriae</name>
    <dbReference type="NCBI Taxonomy" id="1717"/>
    <lineage>
        <taxon>Bacteria</taxon>
        <taxon>Bacillati</taxon>
        <taxon>Actinomycetota</taxon>
        <taxon>Actinomycetes</taxon>
        <taxon>Mycobacteriales</taxon>
        <taxon>Corynebacteriaceae</taxon>
        <taxon>Corynebacterium</taxon>
    </lineage>
</organism>
<dbReference type="EMBL" id="CADDAV010000009">
    <property type="protein sequence ID" value="CAB0588780.1"/>
    <property type="molecule type" value="Genomic_DNA"/>
</dbReference>
<dbReference type="OMA" id="PCRKGAH"/>
<dbReference type="Pfam" id="PF01979">
    <property type="entry name" value="Amidohydro_1"/>
    <property type="match status" value="1"/>
</dbReference>
<evidence type="ECO:0000256" key="4">
    <source>
        <dbReference type="ARBA" id="ARBA00023277"/>
    </source>
</evidence>
<comment type="similarity">
    <text evidence="1 5">Belongs to the metallo-dependent hydrolases superfamily. NagA family.</text>
</comment>
<evidence type="ECO:0000256" key="5">
    <source>
        <dbReference type="PIRNR" id="PIRNR038994"/>
    </source>
</evidence>
<evidence type="ECO:0000259" key="9">
    <source>
        <dbReference type="Pfam" id="PF01979"/>
    </source>
</evidence>
<dbReference type="InterPro" id="IPR032466">
    <property type="entry name" value="Metal_Hydrolase"/>
</dbReference>
<dbReference type="PANTHER" id="PTHR11113">
    <property type="entry name" value="N-ACETYLGLUCOSAMINE-6-PHOSPHATE DEACETYLASE"/>
    <property type="match status" value="1"/>
</dbReference>
<dbReference type="SUPFAM" id="SSF51556">
    <property type="entry name" value="Metallo-dependent hydrolases"/>
    <property type="match status" value="1"/>
</dbReference>
<feature type="active site" description="Proton donor/acceptor" evidence="6">
    <location>
        <position position="270"/>
    </location>
</feature>
<feature type="binding site" evidence="7">
    <location>
        <position position="128"/>
    </location>
    <ligand>
        <name>substrate</name>
    </ligand>
</feature>
<accession>A0A0D6FHK1</accession>
<dbReference type="Gene3D" id="2.30.40.10">
    <property type="entry name" value="Urease, subunit C, domain 1"/>
    <property type="match status" value="1"/>
</dbReference>
<dbReference type="GeneID" id="29421382"/>
<evidence type="ECO:0000256" key="2">
    <source>
        <dbReference type="ARBA" id="ARBA00022723"/>
    </source>
</evidence>
<sequence>MKQIIGDLVTPAGVLPHHRIDIDSNGMIAAITPAPEVDNPPLVLPGLADIHNHGGAGESFPNSDYDGCVIAARHHRAHGSTTLLASTVSMPEHTLLPQLSLLADLADAGEIDGIHAEGPFVNPCRCGAQDPEAIILGDPELFKKMIRAARGWLKSMTFAPETAHAKEIIDLCAENNIIVSLGHTDADFSVTEQALSYAVAAGATVTATHLFNAMPAIHHRDPGAAAALIDAAARGNAHVELVADGIHLDDHTVRMVIDSVGADRVSFVSDAMGAAGKEDGDYVLGALAVTVKDSVARLTTTDGSEGAIAGGTSRVIDQVRRHVAAGFPIEDVVKAATEGTRILGLHDRGAIEVGKRADLVLCSGDFHVDHVLIKGEDI</sequence>
<feature type="binding site" evidence="7">
    <location>
        <begin position="212"/>
        <end position="213"/>
    </location>
    <ligand>
        <name>substrate</name>
    </ligand>
</feature>
<proteinExistence type="inferred from homology"/>